<dbReference type="GeneID" id="5484076"/>
<dbReference type="AlphaFoldDB" id="A7F0G0"/>
<dbReference type="Proteomes" id="UP000001312">
    <property type="component" value="Unassembled WGS sequence"/>
</dbReference>
<organism evidence="1 2">
    <name type="scientific">Sclerotinia sclerotiorum (strain ATCC 18683 / 1980 / Ss-1)</name>
    <name type="common">White mold</name>
    <name type="synonym">Whetzelinia sclerotiorum</name>
    <dbReference type="NCBI Taxonomy" id="665079"/>
    <lineage>
        <taxon>Eukaryota</taxon>
        <taxon>Fungi</taxon>
        <taxon>Dikarya</taxon>
        <taxon>Ascomycota</taxon>
        <taxon>Pezizomycotina</taxon>
        <taxon>Leotiomycetes</taxon>
        <taxon>Helotiales</taxon>
        <taxon>Sclerotiniaceae</taxon>
        <taxon>Sclerotinia</taxon>
    </lineage>
</organism>
<reference evidence="2" key="1">
    <citation type="journal article" date="2011" name="PLoS Genet.">
        <title>Genomic analysis of the necrotrophic fungal pathogens Sclerotinia sclerotiorum and Botrytis cinerea.</title>
        <authorList>
            <person name="Amselem J."/>
            <person name="Cuomo C.A."/>
            <person name="van Kan J.A."/>
            <person name="Viaud M."/>
            <person name="Benito E.P."/>
            <person name="Couloux A."/>
            <person name="Coutinho P.M."/>
            <person name="de Vries R.P."/>
            <person name="Dyer P.S."/>
            <person name="Fillinger S."/>
            <person name="Fournier E."/>
            <person name="Gout L."/>
            <person name="Hahn M."/>
            <person name="Kohn L."/>
            <person name="Lapalu N."/>
            <person name="Plummer K.M."/>
            <person name="Pradier J.M."/>
            <person name="Quevillon E."/>
            <person name="Sharon A."/>
            <person name="Simon A."/>
            <person name="ten Have A."/>
            <person name="Tudzynski B."/>
            <person name="Tudzynski P."/>
            <person name="Wincker P."/>
            <person name="Andrew M."/>
            <person name="Anthouard V."/>
            <person name="Beever R.E."/>
            <person name="Beffa R."/>
            <person name="Benoit I."/>
            <person name="Bouzid O."/>
            <person name="Brault B."/>
            <person name="Chen Z."/>
            <person name="Choquer M."/>
            <person name="Collemare J."/>
            <person name="Cotton P."/>
            <person name="Danchin E.G."/>
            <person name="Da Silva C."/>
            <person name="Gautier A."/>
            <person name="Giraud C."/>
            <person name="Giraud T."/>
            <person name="Gonzalez C."/>
            <person name="Grossetete S."/>
            <person name="Guldener U."/>
            <person name="Henrissat B."/>
            <person name="Howlett B.J."/>
            <person name="Kodira C."/>
            <person name="Kretschmer M."/>
            <person name="Lappartient A."/>
            <person name="Leroch M."/>
            <person name="Levis C."/>
            <person name="Mauceli E."/>
            <person name="Neuveglise C."/>
            <person name="Oeser B."/>
            <person name="Pearson M."/>
            <person name="Poulain J."/>
            <person name="Poussereau N."/>
            <person name="Quesneville H."/>
            <person name="Rascle C."/>
            <person name="Schumacher J."/>
            <person name="Segurens B."/>
            <person name="Sexton A."/>
            <person name="Silva E."/>
            <person name="Sirven C."/>
            <person name="Soanes D.M."/>
            <person name="Talbot N.J."/>
            <person name="Templeton M."/>
            <person name="Yandava C."/>
            <person name="Yarden O."/>
            <person name="Zeng Q."/>
            <person name="Rollins J.A."/>
            <person name="Lebrun M.H."/>
            <person name="Dickman M."/>
        </authorList>
    </citation>
    <scope>NUCLEOTIDE SEQUENCE [LARGE SCALE GENOMIC DNA]</scope>
    <source>
        <strain evidence="2">ATCC 18683 / 1980 / Ss-1</strain>
    </source>
</reference>
<sequence>MPKIDIRRLTDVVDDLPLLSIKTKSIDIRNQDPKWMKLAFLANCCIPKKGHLKSHLNIFRAHHGYCCASASVLERGVIEDDASF</sequence>
<dbReference type="RefSeq" id="XP_001587837.1">
    <property type="nucleotide sequence ID" value="XM_001587787.1"/>
</dbReference>
<proteinExistence type="predicted"/>
<dbReference type="KEGG" id="ssl:SS1G_11078"/>
<evidence type="ECO:0000313" key="2">
    <source>
        <dbReference type="Proteomes" id="UP000001312"/>
    </source>
</evidence>
<dbReference type="InParanoid" id="A7F0G0"/>
<dbReference type="HOGENOM" id="CLU_2528842_0_0_1"/>
<accession>A7F0G0</accession>
<evidence type="ECO:0000313" key="1">
    <source>
        <dbReference type="EMBL" id="EDN95202.1"/>
    </source>
</evidence>
<keyword evidence="2" id="KW-1185">Reference proteome</keyword>
<gene>
    <name evidence="1" type="ORF">SS1G_11078</name>
</gene>
<protein>
    <submittedName>
        <fullName evidence="1">Uncharacterized protein</fullName>
    </submittedName>
</protein>
<dbReference type="EMBL" id="CH476637">
    <property type="protein sequence ID" value="EDN95202.1"/>
    <property type="molecule type" value="Genomic_DNA"/>
</dbReference>
<name>A7F0G0_SCLS1</name>